<dbReference type="PROSITE" id="PS50021">
    <property type="entry name" value="CH"/>
    <property type="match status" value="1"/>
</dbReference>
<dbReference type="SMART" id="SM00033">
    <property type="entry name" value="CH"/>
    <property type="match status" value="1"/>
</dbReference>
<proteinExistence type="predicted"/>
<dbReference type="InterPro" id="IPR036872">
    <property type="entry name" value="CH_dom_sf"/>
</dbReference>
<dbReference type="PANTHER" id="PTHR47385">
    <property type="entry name" value="CALPONIN"/>
    <property type="match status" value="1"/>
</dbReference>
<gene>
    <name evidence="3" type="ORF">Ae201684_015358</name>
</gene>
<dbReference type="AlphaFoldDB" id="A0A6G0WGV9"/>
<evidence type="ECO:0000259" key="2">
    <source>
        <dbReference type="PROSITE" id="PS50021"/>
    </source>
</evidence>
<dbReference type="VEuPathDB" id="FungiDB:AeMF1_013112"/>
<evidence type="ECO:0000313" key="4">
    <source>
        <dbReference type="Proteomes" id="UP000481153"/>
    </source>
</evidence>
<sequence>MDLEHKSNRKLSSSAKWAENKHLALEYLKRQREFVEWMQAKMDQTFETHDLHLLLRSGVLLRELMYKLAPTQSSRKPIARTYSATMAPWKERENISVFLADCKRLGMSECSLFGTDDLYEGSNMVQVVFSLHYIKAWFSGGVRSPRSLHQAAASVHWEFSESQVADVMAHFQRHKSQELLLQGYIANPNAIRNAEPIENQHEESEMVETREGTTKEHEPDVTDSSIQALETELEQSPAETTSTEQTKQEKAEVIASPEEETPTMPASNSQTELDTTPLLPSCQEDAEAYTTTLESEDAPESIQTPFVEIFTPPSLQEPSIAPPVAPTTAEVTKPTPIVPTTTKTAEPAVKVEQTHQNCVQIQVSKAADDAEDDVPRATCSDRCCCHVM</sequence>
<dbReference type="EMBL" id="VJMJ01000217">
    <property type="protein sequence ID" value="KAF0726390.1"/>
    <property type="molecule type" value="Genomic_DNA"/>
</dbReference>
<dbReference type="GO" id="GO:0015629">
    <property type="term" value="C:actin cytoskeleton"/>
    <property type="evidence" value="ECO:0007669"/>
    <property type="project" value="TreeGrafter"/>
</dbReference>
<evidence type="ECO:0000256" key="1">
    <source>
        <dbReference type="SAM" id="MobiDB-lite"/>
    </source>
</evidence>
<dbReference type="GO" id="GO:0007015">
    <property type="term" value="P:actin filament organization"/>
    <property type="evidence" value="ECO:0007669"/>
    <property type="project" value="TreeGrafter"/>
</dbReference>
<reference evidence="3 4" key="1">
    <citation type="submission" date="2019-07" db="EMBL/GenBank/DDBJ databases">
        <title>Genomics analysis of Aphanomyces spp. identifies a new class of oomycete effector associated with host adaptation.</title>
        <authorList>
            <person name="Gaulin E."/>
        </authorList>
    </citation>
    <scope>NUCLEOTIDE SEQUENCE [LARGE SCALE GENOMIC DNA]</scope>
    <source>
        <strain evidence="3 4">ATCC 201684</strain>
    </source>
</reference>
<feature type="compositionally biased region" description="Basic and acidic residues" evidence="1">
    <location>
        <begin position="198"/>
        <end position="220"/>
    </location>
</feature>
<dbReference type="GO" id="GO:0051015">
    <property type="term" value="F:actin filament binding"/>
    <property type="evidence" value="ECO:0007669"/>
    <property type="project" value="TreeGrafter"/>
</dbReference>
<comment type="caution">
    <text evidence="3">The sequence shown here is derived from an EMBL/GenBank/DDBJ whole genome shotgun (WGS) entry which is preliminary data.</text>
</comment>
<keyword evidence="4" id="KW-1185">Reference proteome</keyword>
<dbReference type="PANTHER" id="PTHR47385:SF14">
    <property type="entry name" value="TRANSGELIN"/>
    <property type="match status" value="1"/>
</dbReference>
<feature type="region of interest" description="Disordered" evidence="1">
    <location>
        <begin position="195"/>
        <end position="276"/>
    </location>
</feature>
<name>A0A6G0WGV9_9STRA</name>
<dbReference type="InterPro" id="IPR001715">
    <property type="entry name" value="CH_dom"/>
</dbReference>
<dbReference type="InterPro" id="IPR050606">
    <property type="entry name" value="Calponin-like"/>
</dbReference>
<evidence type="ECO:0000313" key="3">
    <source>
        <dbReference type="EMBL" id="KAF0726390.1"/>
    </source>
</evidence>
<organism evidence="3 4">
    <name type="scientific">Aphanomyces euteiches</name>
    <dbReference type="NCBI Taxonomy" id="100861"/>
    <lineage>
        <taxon>Eukaryota</taxon>
        <taxon>Sar</taxon>
        <taxon>Stramenopiles</taxon>
        <taxon>Oomycota</taxon>
        <taxon>Saprolegniomycetes</taxon>
        <taxon>Saprolegniales</taxon>
        <taxon>Verrucalvaceae</taxon>
        <taxon>Aphanomyces</taxon>
    </lineage>
</organism>
<protein>
    <recommendedName>
        <fullName evidence="2">Calponin-homology (CH) domain-containing protein</fullName>
    </recommendedName>
</protein>
<feature type="compositionally biased region" description="Polar residues" evidence="1">
    <location>
        <begin position="264"/>
        <end position="274"/>
    </location>
</feature>
<feature type="domain" description="Calponin-homology (CH)" evidence="2">
    <location>
        <begin position="28"/>
        <end position="138"/>
    </location>
</feature>
<dbReference type="Gene3D" id="1.10.418.10">
    <property type="entry name" value="Calponin-like domain"/>
    <property type="match status" value="1"/>
</dbReference>
<dbReference type="SUPFAM" id="SSF47576">
    <property type="entry name" value="Calponin-homology domain, CH-domain"/>
    <property type="match status" value="1"/>
</dbReference>
<dbReference type="Pfam" id="PF00307">
    <property type="entry name" value="CH"/>
    <property type="match status" value="1"/>
</dbReference>
<accession>A0A6G0WGV9</accession>
<dbReference type="Proteomes" id="UP000481153">
    <property type="component" value="Unassembled WGS sequence"/>
</dbReference>
<dbReference type="CDD" id="cd00014">
    <property type="entry name" value="CH_SF"/>
    <property type="match status" value="1"/>
</dbReference>